<proteinExistence type="predicted"/>
<dbReference type="PANTHER" id="PTHR33437">
    <property type="entry name" value="OS06G0361200 PROTEIN"/>
    <property type="match status" value="1"/>
</dbReference>
<dbReference type="EMBL" id="JACGWJ010000022">
    <property type="protein sequence ID" value="KAL0329319.1"/>
    <property type="molecule type" value="Genomic_DNA"/>
</dbReference>
<dbReference type="PANTHER" id="PTHR33437:SF2">
    <property type="entry name" value="OS06G0361200 PROTEIN"/>
    <property type="match status" value="1"/>
</dbReference>
<accession>A0AAW2MEM9</accession>
<name>A0AAW2MEM9_SESRA</name>
<organism evidence="1">
    <name type="scientific">Sesamum radiatum</name>
    <name type="common">Black benniseed</name>
    <dbReference type="NCBI Taxonomy" id="300843"/>
    <lineage>
        <taxon>Eukaryota</taxon>
        <taxon>Viridiplantae</taxon>
        <taxon>Streptophyta</taxon>
        <taxon>Embryophyta</taxon>
        <taxon>Tracheophyta</taxon>
        <taxon>Spermatophyta</taxon>
        <taxon>Magnoliopsida</taxon>
        <taxon>eudicotyledons</taxon>
        <taxon>Gunneridae</taxon>
        <taxon>Pentapetalae</taxon>
        <taxon>asterids</taxon>
        <taxon>lamiids</taxon>
        <taxon>Lamiales</taxon>
        <taxon>Pedaliaceae</taxon>
        <taxon>Sesamum</taxon>
    </lineage>
</organism>
<protein>
    <recommendedName>
        <fullName evidence="2">Ty3-gypsy retrotransposon protein</fullName>
    </recommendedName>
</protein>
<comment type="caution">
    <text evidence="1">The sequence shown here is derived from an EMBL/GenBank/DDBJ whole genome shotgun (WGS) entry which is preliminary data.</text>
</comment>
<evidence type="ECO:0000313" key="1">
    <source>
        <dbReference type="EMBL" id="KAL0329319.1"/>
    </source>
</evidence>
<evidence type="ECO:0008006" key="2">
    <source>
        <dbReference type="Google" id="ProtNLM"/>
    </source>
</evidence>
<gene>
    <name evidence="1" type="ORF">Sradi_4918600</name>
</gene>
<sequence>MTPKKDQVAMKKKNFLNTFGQSSNRSEIIDTTPIDCLNSVSPTCIKSKFTPFTIFPAMITNKAAIKEQLAQIVQAITNLQKIVEDKDFQIAQLMRKYYLTNVEELTNNNKHASFSNNVGNKKQVDKTPPMYEFVHNYTHSQMSVATLSAQQLQEMIANIMKAQYARTTQSSPAYSKFYTKLIDSLKMSIGDQMPKLQQLDENATQENISPTSSRHATTLTLIVTSW</sequence>
<reference evidence="1" key="1">
    <citation type="submission" date="2020-06" db="EMBL/GenBank/DDBJ databases">
        <authorList>
            <person name="Li T."/>
            <person name="Hu X."/>
            <person name="Zhang T."/>
            <person name="Song X."/>
            <person name="Zhang H."/>
            <person name="Dai N."/>
            <person name="Sheng W."/>
            <person name="Hou X."/>
            <person name="Wei L."/>
        </authorList>
    </citation>
    <scope>NUCLEOTIDE SEQUENCE</scope>
    <source>
        <strain evidence="1">G02</strain>
        <tissue evidence="1">Leaf</tissue>
    </source>
</reference>
<reference evidence="1" key="2">
    <citation type="journal article" date="2024" name="Plant">
        <title>Genomic evolution and insights into agronomic trait innovations of Sesamum species.</title>
        <authorList>
            <person name="Miao H."/>
            <person name="Wang L."/>
            <person name="Qu L."/>
            <person name="Liu H."/>
            <person name="Sun Y."/>
            <person name="Le M."/>
            <person name="Wang Q."/>
            <person name="Wei S."/>
            <person name="Zheng Y."/>
            <person name="Lin W."/>
            <person name="Duan Y."/>
            <person name="Cao H."/>
            <person name="Xiong S."/>
            <person name="Wang X."/>
            <person name="Wei L."/>
            <person name="Li C."/>
            <person name="Ma Q."/>
            <person name="Ju M."/>
            <person name="Zhao R."/>
            <person name="Li G."/>
            <person name="Mu C."/>
            <person name="Tian Q."/>
            <person name="Mei H."/>
            <person name="Zhang T."/>
            <person name="Gao T."/>
            <person name="Zhang H."/>
        </authorList>
    </citation>
    <scope>NUCLEOTIDE SEQUENCE</scope>
    <source>
        <strain evidence="1">G02</strain>
    </source>
</reference>
<dbReference type="AlphaFoldDB" id="A0AAW2MEM9"/>